<gene>
    <name evidence="2" type="ORF">VNO80_03479</name>
</gene>
<sequence>MASNSSSPSSLSPSRLPSSPQPAPPNFAIDAFMGTLTIDAPFAFPKSTLKCNCALKDVRIYLGLKLLILDHIQRDLEKLTLAFPI</sequence>
<proteinExistence type="predicted"/>
<dbReference type="Proteomes" id="UP001374584">
    <property type="component" value="Unassembled WGS sequence"/>
</dbReference>
<reference evidence="2 3" key="1">
    <citation type="submission" date="2024-01" db="EMBL/GenBank/DDBJ databases">
        <title>The genomes of 5 underutilized Papilionoideae crops provide insights into root nodulation and disease resistanc.</title>
        <authorList>
            <person name="Jiang F."/>
        </authorList>
    </citation>
    <scope>NUCLEOTIDE SEQUENCE [LARGE SCALE GENOMIC DNA]</scope>
    <source>
        <strain evidence="2">JINMINGXINNONG_FW02</strain>
        <tissue evidence="2">Leaves</tissue>
    </source>
</reference>
<evidence type="ECO:0000313" key="2">
    <source>
        <dbReference type="EMBL" id="KAK7378043.1"/>
    </source>
</evidence>
<protein>
    <submittedName>
        <fullName evidence="2">Uncharacterized protein</fullName>
    </submittedName>
</protein>
<feature type="region of interest" description="Disordered" evidence="1">
    <location>
        <begin position="1"/>
        <end position="25"/>
    </location>
</feature>
<dbReference type="EMBL" id="JAYMYR010000002">
    <property type="protein sequence ID" value="KAK7378043.1"/>
    <property type="molecule type" value="Genomic_DNA"/>
</dbReference>
<accession>A0AAN9NW41</accession>
<evidence type="ECO:0000256" key="1">
    <source>
        <dbReference type="SAM" id="MobiDB-lite"/>
    </source>
</evidence>
<dbReference type="AlphaFoldDB" id="A0AAN9NW41"/>
<name>A0AAN9NW41_PHACN</name>
<comment type="caution">
    <text evidence="2">The sequence shown here is derived from an EMBL/GenBank/DDBJ whole genome shotgun (WGS) entry which is preliminary data.</text>
</comment>
<feature type="compositionally biased region" description="Low complexity" evidence="1">
    <location>
        <begin position="1"/>
        <end position="18"/>
    </location>
</feature>
<keyword evidence="3" id="KW-1185">Reference proteome</keyword>
<organism evidence="2 3">
    <name type="scientific">Phaseolus coccineus</name>
    <name type="common">Scarlet runner bean</name>
    <name type="synonym">Phaseolus multiflorus</name>
    <dbReference type="NCBI Taxonomy" id="3886"/>
    <lineage>
        <taxon>Eukaryota</taxon>
        <taxon>Viridiplantae</taxon>
        <taxon>Streptophyta</taxon>
        <taxon>Embryophyta</taxon>
        <taxon>Tracheophyta</taxon>
        <taxon>Spermatophyta</taxon>
        <taxon>Magnoliopsida</taxon>
        <taxon>eudicotyledons</taxon>
        <taxon>Gunneridae</taxon>
        <taxon>Pentapetalae</taxon>
        <taxon>rosids</taxon>
        <taxon>fabids</taxon>
        <taxon>Fabales</taxon>
        <taxon>Fabaceae</taxon>
        <taxon>Papilionoideae</taxon>
        <taxon>50 kb inversion clade</taxon>
        <taxon>NPAAA clade</taxon>
        <taxon>indigoferoid/millettioid clade</taxon>
        <taxon>Phaseoleae</taxon>
        <taxon>Phaseolus</taxon>
    </lineage>
</organism>
<evidence type="ECO:0000313" key="3">
    <source>
        <dbReference type="Proteomes" id="UP001374584"/>
    </source>
</evidence>